<comment type="PTM">
    <text evidence="6">Binds 2 heme c groups covalently per subunit.</text>
</comment>
<dbReference type="EMBL" id="JACARM010000014">
    <property type="protein sequence ID" value="NWE06779.1"/>
    <property type="molecule type" value="Genomic_DNA"/>
</dbReference>
<dbReference type="GO" id="GO:0042597">
    <property type="term" value="C:periplasmic space"/>
    <property type="evidence" value="ECO:0007669"/>
    <property type="project" value="UniProtKB-SubCell"/>
</dbReference>
<dbReference type="AlphaFoldDB" id="A0A7Y8KEI0"/>
<dbReference type="GO" id="GO:0020037">
    <property type="term" value="F:heme binding"/>
    <property type="evidence" value="ECO:0007669"/>
    <property type="project" value="InterPro"/>
</dbReference>
<keyword evidence="8" id="KW-0732">Signal</keyword>
<dbReference type="Proteomes" id="UP000590218">
    <property type="component" value="Unassembled WGS sequence"/>
</dbReference>
<dbReference type="InterPro" id="IPR036909">
    <property type="entry name" value="Cyt_c-like_dom_sf"/>
</dbReference>
<dbReference type="GO" id="GO:0005506">
    <property type="term" value="F:iron ion binding"/>
    <property type="evidence" value="ECO:0007669"/>
    <property type="project" value="InterPro"/>
</dbReference>
<evidence type="ECO:0000256" key="7">
    <source>
        <dbReference type="PIRSR" id="PIRSR000005-2"/>
    </source>
</evidence>
<dbReference type="InterPro" id="IPR018740">
    <property type="entry name" value="DUF2282_membr"/>
</dbReference>
<dbReference type="EMBL" id="JACARL010000245">
    <property type="protein sequence ID" value="NWE86202.1"/>
    <property type="molecule type" value="Genomic_DNA"/>
</dbReference>
<feature type="chain" id="PRO_5033921746" evidence="8">
    <location>
        <begin position="22"/>
        <end position="210"/>
    </location>
</feature>
<sequence length="210" mass="22004">MNLKDILVATALASISGAALADAATEKTVETEVCYGVAKAGHNDCSDSSCLHDCSESSKVDNDPNEWMAVPKGTCTQMGGVLRAQPYACQADEQTETSVKSAQMGERLFNQGDHTRGIPACSSCHGVAGDSQNADYPKLSGQFGKYLDSQLRAFRDASRPSPVMVAAAKSLNDEDIANVVQYLVQPSTTAVPATVQGQADTTGPVTAVTR</sequence>
<organism evidence="11 13">
    <name type="scientific">Pseudomonas edaphica</name>
    <dbReference type="NCBI Taxonomy" id="2006980"/>
    <lineage>
        <taxon>Bacteria</taxon>
        <taxon>Pseudomonadati</taxon>
        <taxon>Pseudomonadota</taxon>
        <taxon>Gammaproteobacteria</taxon>
        <taxon>Pseudomonadales</taxon>
        <taxon>Pseudomonadaceae</taxon>
        <taxon>Pseudomonas</taxon>
    </lineage>
</organism>
<feature type="binding site" description="axial binding residue" evidence="7">
    <location>
        <position position="164"/>
    </location>
    <ligand>
        <name>heme c</name>
        <dbReference type="ChEBI" id="CHEBI:61717"/>
        <label>2</label>
    </ligand>
    <ligandPart>
        <name>Fe</name>
        <dbReference type="ChEBI" id="CHEBI:18248"/>
    </ligandPart>
</feature>
<keyword evidence="4" id="KW-0249">Electron transport</keyword>
<dbReference type="Pfam" id="PF10048">
    <property type="entry name" value="DUF2282"/>
    <property type="match status" value="1"/>
</dbReference>
<evidence type="ECO:0000313" key="10">
    <source>
        <dbReference type="EMBL" id="NWE06779.1"/>
    </source>
</evidence>
<dbReference type="PANTHER" id="PTHR33751:SF9">
    <property type="entry name" value="CYTOCHROME C4"/>
    <property type="match status" value="1"/>
</dbReference>
<dbReference type="Proteomes" id="UP000563268">
    <property type="component" value="Unassembled WGS sequence"/>
</dbReference>
<dbReference type="InterPro" id="IPR050597">
    <property type="entry name" value="Cytochrome_c_Oxidase_Subunit"/>
</dbReference>
<dbReference type="InterPro" id="IPR009056">
    <property type="entry name" value="Cyt_c-like_dom"/>
</dbReference>
<evidence type="ECO:0000256" key="2">
    <source>
        <dbReference type="ARBA" id="ARBA00022617"/>
    </source>
</evidence>
<evidence type="ECO:0000259" key="9">
    <source>
        <dbReference type="PROSITE" id="PS51007"/>
    </source>
</evidence>
<dbReference type="RefSeq" id="WP_017136223.1">
    <property type="nucleotide sequence ID" value="NZ_JACARL010000245.1"/>
</dbReference>
<evidence type="ECO:0000313" key="13">
    <source>
        <dbReference type="Proteomes" id="UP000590218"/>
    </source>
</evidence>
<gene>
    <name evidence="10" type="ORF">HX788_06705</name>
    <name evidence="11" type="ORF">HX795_29200</name>
</gene>
<reference evidence="12 13" key="1">
    <citation type="submission" date="2020-04" db="EMBL/GenBank/DDBJ databases">
        <title>Molecular characterization of pseudomonads from Agaricus bisporus reveal novel blotch 2 pathogens in Western Europe.</title>
        <authorList>
            <person name="Taparia T."/>
            <person name="Krijger M."/>
            <person name="Haynes E."/>
            <person name="Elpinstone J.G."/>
            <person name="Noble R."/>
            <person name="Van Der Wolf J."/>
        </authorList>
    </citation>
    <scope>NUCLEOTIDE SEQUENCE [LARGE SCALE GENOMIC DNA]</scope>
    <source>
        <strain evidence="11 13">K6002</strain>
        <strain evidence="10 12">K7002</strain>
    </source>
</reference>
<accession>A0A7Y8KEI0</accession>
<keyword evidence="2 6" id="KW-0349">Heme</keyword>
<evidence type="ECO:0000313" key="12">
    <source>
        <dbReference type="Proteomes" id="UP000563268"/>
    </source>
</evidence>
<comment type="caution">
    <text evidence="11">The sequence shown here is derived from an EMBL/GenBank/DDBJ whole genome shotgun (WGS) entry which is preliminary data.</text>
</comment>
<evidence type="ECO:0000256" key="4">
    <source>
        <dbReference type="ARBA" id="ARBA00022982"/>
    </source>
</evidence>
<feature type="signal peptide" evidence="8">
    <location>
        <begin position="1"/>
        <end position="21"/>
    </location>
</feature>
<dbReference type="PROSITE" id="PS51007">
    <property type="entry name" value="CYTC"/>
    <property type="match status" value="1"/>
</dbReference>
<feature type="domain" description="Cytochrome c" evidence="9">
    <location>
        <begin position="100"/>
        <end position="187"/>
    </location>
</feature>
<feature type="binding site" description="covalent" evidence="6">
    <location>
        <position position="121"/>
    </location>
    <ligand>
        <name>heme c</name>
        <dbReference type="ChEBI" id="CHEBI:61717"/>
        <label>2</label>
    </ligand>
</feature>
<dbReference type="Gene3D" id="1.10.760.10">
    <property type="entry name" value="Cytochrome c-like domain"/>
    <property type="match status" value="1"/>
</dbReference>
<proteinExistence type="predicted"/>
<evidence type="ECO:0000313" key="11">
    <source>
        <dbReference type="EMBL" id="NWE86202.1"/>
    </source>
</evidence>
<evidence type="ECO:0000256" key="6">
    <source>
        <dbReference type="PIRSR" id="PIRSR000005-1"/>
    </source>
</evidence>
<dbReference type="GO" id="GO:0009055">
    <property type="term" value="F:electron transfer activity"/>
    <property type="evidence" value="ECO:0007669"/>
    <property type="project" value="InterPro"/>
</dbReference>
<evidence type="ECO:0000256" key="1">
    <source>
        <dbReference type="ARBA" id="ARBA00022448"/>
    </source>
</evidence>
<feature type="binding site" description="axial binding residue" evidence="7">
    <location>
        <position position="125"/>
    </location>
    <ligand>
        <name>heme c</name>
        <dbReference type="ChEBI" id="CHEBI:61717"/>
        <label>2</label>
    </ligand>
    <ligandPart>
        <name>Fe</name>
        <dbReference type="ChEBI" id="CHEBI:18248"/>
    </ligandPart>
</feature>
<keyword evidence="1" id="KW-0813">Transport</keyword>
<dbReference type="SUPFAM" id="SSF46626">
    <property type="entry name" value="Cytochrome c"/>
    <property type="match status" value="1"/>
</dbReference>
<keyword evidence="3 7" id="KW-0479">Metal-binding</keyword>
<keyword evidence="5 7" id="KW-0408">Iron</keyword>
<evidence type="ECO:0000256" key="5">
    <source>
        <dbReference type="ARBA" id="ARBA00023004"/>
    </source>
</evidence>
<feature type="binding site" description="covalent" evidence="6">
    <location>
        <position position="124"/>
    </location>
    <ligand>
        <name>heme c</name>
        <dbReference type="ChEBI" id="CHEBI:61717"/>
        <label>2</label>
    </ligand>
</feature>
<name>A0A7Y8KEI0_9PSED</name>
<dbReference type="Pfam" id="PF00034">
    <property type="entry name" value="Cytochrom_C"/>
    <property type="match status" value="1"/>
</dbReference>
<evidence type="ECO:0000256" key="3">
    <source>
        <dbReference type="ARBA" id="ARBA00022723"/>
    </source>
</evidence>
<dbReference type="PANTHER" id="PTHR33751">
    <property type="entry name" value="CBB3-TYPE CYTOCHROME C OXIDASE SUBUNIT FIXP"/>
    <property type="match status" value="1"/>
</dbReference>
<evidence type="ECO:0000256" key="8">
    <source>
        <dbReference type="SAM" id="SignalP"/>
    </source>
</evidence>
<protein>
    <submittedName>
        <fullName evidence="11">DUF2282 domain-containing protein</fullName>
    </submittedName>
</protein>